<proteinExistence type="predicted"/>
<dbReference type="EMBL" id="CAJOAX010011588">
    <property type="protein sequence ID" value="CAF4096452.1"/>
    <property type="molecule type" value="Genomic_DNA"/>
</dbReference>
<protein>
    <submittedName>
        <fullName evidence="1">Uncharacterized protein</fullName>
    </submittedName>
</protein>
<name>A0A819UKL3_9BILA</name>
<organism evidence="1 2">
    <name type="scientific">Rotaria sordida</name>
    <dbReference type="NCBI Taxonomy" id="392033"/>
    <lineage>
        <taxon>Eukaryota</taxon>
        <taxon>Metazoa</taxon>
        <taxon>Spiralia</taxon>
        <taxon>Gnathifera</taxon>
        <taxon>Rotifera</taxon>
        <taxon>Eurotatoria</taxon>
        <taxon>Bdelloidea</taxon>
        <taxon>Philodinida</taxon>
        <taxon>Philodinidae</taxon>
        <taxon>Rotaria</taxon>
    </lineage>
</organism>
<accession>A0A819UKL3</accession>
<gene>
    <name evidence="1" type="ORF">OTI717_LOCUS33939</name>
</gene>
<feature type="non-terminal residue" evidence="1">
    <location>
        <position position="1"/>
    </location>
</feature>
<comment type="caution">
    <text evidence="1">The sequence shown here is derived from an EMBL/GenBank/DDBJ whole genome shotgun (WGS) entry which is preliminary data.</text>
</comment>
<evidence type="ECO:0000313" key="2">
    <source>
        <dbReference type="Proteomes" id="UP000663823"/>
    </source>
</evidence>
<dbReference type="Proteomes" id="UP000663823">
    <property type="component" value="Unassembled WGS sequence"/>
</dbReference>
<evidence type="ECO:0000313" key="1">
    <source>
        <dbReference type="EMBL" id="CAF4096452.1"/>
    </source>
</evidence>
<sequence>RHVYCVVQYKKASCITSTFKFSLPTTNIAKVVKHSIISGSSIKRKVFFNSLFIDSAKSMDISSPHPSSDEPSQVKYDLHYQFSIINETQKFNLNDCVGIKFHTVDILNTDAKLLPCLIVDNIEKDEKITFKLVCQYGKLENSYSVEHLIDVKLACPEELKPIVLDDLKDITFIKTCKFHVRASTTGRTCDCKAKRKDIIE</sequence>
<reference evidence="1" key="1">
    <citation type="submission" date="2021-02" db="EMBL/GenBank/DDBJ databases">
        <authorList>
            <person name="Nowell W R."/>
        </authorList>
    </citation>
    <scope>NUCLEOTIDE SEQUENCE</scope>
</reference>
<dbReference type="AlphaFoldDB" id="A0A819UKL3"/>